<reference evidence="2" key="1">
    <citation type="journal article" date="2019" name="Gigascience">
        <title>De novo genome assembly of the endangered Acer yangbiense, a plant species with extremely small populations endemic to Yunnan Province, China.</title>
        <authorList>
            <person name="Yang J."/>
            <person name="Wariss H.M."/>
            <person name="Tao L."/>
            <person name="Zhang R."/>
            <person name="Yun Q."/>
            <person name="Hollingsworth P."/>
            <person name="Dao Z."/>
            <person name="Luo G."/>
            <person name="Guo H."/>
            <person name="Ma Y."/>
            <person name="Sun W."/>
        </authorList>
    </citation>
    <scope>NUCLEOTIDE SEQUENCE [LARGE SCALE GENOMIC DNA]</scope>
    <source>
        <strain evidence="2">cv. br00</strain>
    </source>
</reference>
<name>A0A5N5KNY2_9ROSI</name>
<comment type="caution">
    <text evidence="1">The sequence shown here is derived from an EMBL/GenBank/DDBJ whole genome shotgun (WGS) entry which is preliminary data.</text>
</comment>
<sequence length="73" mass="8532">MKSKGTNVYRLPWWIQGPSRSIRYCQCPRFHLHCSVTRKDIAKTGLLMLSLSKIWFDAMTNEMQAEIRSLDVS</sequence>
<keyword evidence="2" id="KW-1185">Reference proteome</keyword>
<dbReference type="EMBL" id="VDCV01000012">
    <property type="protein sequence ID" value="KAB5532105.1"/>
    <property type="molecule type" value="Genomic_DNA"/>
</dbReference>
<dbReference type="Proteomes" id="UP000326939">
    <property type="component" value="Chromosome 12"/>
</dbReference>
<evidence type="ECO:0000313" key="2">
    <source>
        <dbReference type="Proteomes" id="UP000326939"/>
    </source>
</evidence>
<accession>A0A5N5KNY2</accession>
<protein>
    <submittedName>
        <fullName evidence="1">Uncharacterized protein</fullName>
    </submittedName>
</protein>
<gene>
    <name evidence="1" type="ORF">DKX38_018775</name>
</gene>
<evidence type="ECO:0000313" key="1">
    <source>
        <dbReference type="EMBL" id="KAB5532105.1"/>
    </source>
</evidence>
<dbReference type="AlphaFoldDB" id="A0A5N5KNY2"/>
<organism evidence="1 2">
    <name type="scientific">Salix brachista</name>
    <dbReference type="NCBI Taxonomy" id="2182728"/>
    <lineage>
        <taxon>Eukaryota</taxon>
        <taxon>Viridiplantae</taxon>
        <taxon>Streptophyta</taxon>
        <taxon>Embryophyta</taxon>
        <taxon>Tracheophyta</taxon>
        <taxon>Spermatophyta</taxon>
        <taxon>Magnoliopsida</taxon>
        <taxon>eudicotyledons</taxon>
        <taxon>Gunneridae</taxon>
        <taxon>Pentapetalae</taxon>
        <taxon>rosids</taxon>
        <taxon>fabids</taxon>
        <taxon>Malpighiales</taxon>
        <taxon>Salicaceae</taxon>
        <taxon>Saliceae</taxon>
        <taxon>Salix</taxon>
    </lineage>
</organism>
<proteinExistence type="predicted"/>